<accession>A0A0A8YWB7</accession>
<organism evidence="1">
    <name type="scientific">Arundo donax</name>
    <name type="common">Giant reed</name>
    <name type="synonym">Donax arundinaceus</name>
    <dbReference type="NCBI Taxonomy" id="35708"/>
    <lineage>
        <taxon>Eukaryota</taxon>
        <taxon>Viridiplantae</taxon>
        <taxon>Streptophyta</taxon>
        <taxon>Embryophyta</taxon>
        <taxon>Tracheophyta</taxon>
        <taxon>Spermatophyta</taxon>
        <taxon>Magnoliopsida</taxon>
        <taxon>Liliopsida</taxon>
        <taxon>Poales</taxon>
        <taxon>Poaceae</taxon>
        <taxon>PACMAD clade</taxon>
        <taxon>Arundinoideae</taxon>
        <taxon>Arundineae</taxon>
        <taxon>Arundo</taxon>
    </lineage>
</organism>
<proteinExistence type="predicted"/>
<name>A0A0A8YWB7_ARUDO</name>
<protein>
    <submittedName>
        <fullName evidence="1">Uncharacterized protein</fullName>
    </submittedName>
</protein>
<dbReference type="AlphaFoldDB" id="A0A0A8YWB7"/>
<dbReference type="EMBL" id="GBRH01269110">
    <property type="protein sequence ID" value="JAD28785.1"/>
    <property type="molecule type" value="Transcribed_RNA"/>
</dbReference>
<reference evidence="1" key="1">
    <citation type="submission" date="2014-09" db="EMBL/GenBank/DDBJ databases">
        <authorList>
            <person name="Magalhaes I.L.F."/>
            <person name="Oliveira U."/>
            <person name="Santos F.R."/>
            <person name="Vidigal T.H.D.A."/>
            <person name="Brescovit A.D."/>
            <person name="Santos A.J."/>
        </authorList>
    </citation>
    <scope>NUCLEOTIDE SEQUENCE</scope>
    <source>
        <tissue evidence="1">Shoot tissue taken approximately 20 cm above the soil surface</tissue>
    </source>
</reference>
<evidence type="ECO:0000313" key="1">
    <source>
        <dbReference type="EMBL" id="JAD28785.1"/>
    </source>
</evidence>
<sequence length="73" mass="8566">MMHLISVRSCIPNYIFLCHNASLPYITKSFLFLYSIDENYMTFKNLSGQTSSDLTTSPLIHAKYLNDHIKYYH</sequence>
<reference evidence="1" key="2">
    <citation type="journal article" date="2015" name="Data Brief">
        <title>Shoot transcriptome of the giant reed, Arundo donax.</title>
        <authorList>
            <person name="Barrero R.A."/>
            <person name="Guerrero F.D."/>
            <person name="Moolhuijzen P."/>
            <person name="Goolsby J.A."/>
            <person name="Tidwell J."/>
            <person name="Bellgard S.E."/>
            <person name="Bellgard M.I."/>
        </authorList>
    </citation>
    <scope>NUCLEOTIDE SEQUENCE</scope>
    <source>
        <tissue evidence="1">Shoot tissue taken approximately 20 cm above the soil surface</tissue>
    </source>
</reference>